<organism evidence="2 3">
    <name type="scientific">Jaapia argillacea MUCL 33604</name>
    <dbReference type="NCBI Taxonomy" id="933084"/>
    <lineage>
        <taxon>Eukaryota</taxon>
        <taxon>Fungi</taxon>
        <taxon>Dikarya</taxon>
        <taxon>Basidiomycota</taxon>
        <taxon>Agaricomycotina</taxon>
        <taxon>Agaricomycetes</taxon>
        <taxon>Agaricomycetidae</taxon>
        <taxon>Jaapiales</taxon>
        <taxon>Jaapiaceae</taxon>
        <taxon>Jaapia</taxon>
    </lineage>
</organism>
<sequence>MHQPKFMDFVDSRHTVYHPSETDCSIPAATTKSRQSNTSRRSAGTATISTRTIPCSSRRTHTLPKPITHPTQPVQTHRIHINHQSKQHQKTSSRCHHLHLHLPSYQTQNSTRSRGRSAWC</sequence>
<evidence type="ECO:0000313" key="3">
    <source>
        <dbReference type="Proteomes" id="UP000027265"/>
    </source>
</evidence>
<feature type="compositionally biased region" description="Polar residues" evidence="1">
    <location>
        <begin position="28"/>
        <end position="57"/>
    </location>
</feature>
<keyword evidence="3" id="KW-1185">Reference proteome</keyword>
<evidence type="ECO:0000313" key="2">
    <source>
        <dbReference type="EMBL" id="KDQ53977.1"/>
    </source>
</evidence>
<protein>
    <submittedName>
        <fullName evidence="2">Uncharacterized protein</fullName>
    </submittedName>
</protein>
<dbReference type="HOGENOM" id="CLU_2050001_0_0_1"/>
<reference evidence="3" key="1">
    <citation type="journal article" date="2014" name="Proc. Natl. Acad. Sci. U.S.A.">
        <title>Extensive sampling of basidiomycete genomes demonstrates inadequacy of the white-rot/brown-rot paradigm for wood decay fungi.</title>
        <authorList>
            <person name="Riley R."/>
            <person name="Salamov A.A."/>
            <person name="Brown D.W."/>
            <person name="Nagy L.G."/>
            <person name="Floudas D."/>
            <person name="Held B.W."/>
            <person name="Levasseur A."/>
            <person name="Lombard V."/>
            <person name="Morin E."/>
            <person name="Otillar R."/>
            <person name="Lindquist E.A."/>
            <person name="Sun H."/>
            <person name="LaButti K.M."/>
            <person name="Schmutz J."/>
            <person name="Jabbour D."/>
            <person name="Luo H."/>
            <person name="Baker S.E."/>
            <person name="Pisabarro A.G."/>
            <person name="Walton J.D."/>
            <person name="Blanchette R.A."/>
            <person name="Henrissat B."/>
            <person name="Martin F."/>
            <person name="Cullen D."/>
            <person name="Hibbett D.S."/>
            <person name="Grigoriev I.V."/>
        </authorList>
    </citation>
    <scope>NUCLEOTIDE SEQUENCE [LARGE SCALE GENOMIC DNA]</scope>
    <source>
        <strain evidence="3">MUCL 33604</strain>
    </source>
</reference>
<dbReference type="Proteomes" id="UP000027265">
    <property type="component" value="Unassembled WGS sequence"/>
</dbReference>
<dbReference type="AlphaFoldDB" id="A0A067PRQ1"/>
<gene>
    <name evidence="2" type="ORF">JAAARDRAFT_419883</name>
</gene>
<accession>A0A067PRQ1</accession>
<dbReference type="EMBL" id="KL197731">
    <property type="protein sequence ID" value="KDQ53977.1"/>
    <property type="molecule type" value="Genomic_DNA"/>
</dbReference>
<evidence type="ECO:0000256" key="1">
    <source>
        <dbReference type="SAM" id="MobiDB-lite"/>
    </source>
</evidence>
<name>A0A067PRQ1_9AGAM</name>
<proteinExistence type="predicted"/>
<feature type="region of interest" description="Disordered" evidence="1">
    <location>
        <begin position="18"/>
        <end position="75"/>
    </location>
</feature>
<dbReference type="InParanoid" id="A0A067PRQ1"/>